<dbReference type="Pfam" id="PF02537">
    <property type="entry name" value="CRCB"/>
    <property type="match status" value="1"/>
</dbReference>
<dbReference type="EMBL" id="LNQR01000118">
    <property type="protein sequence ID" value="KWT78221.1"/>
    <property type="molecule type" value="Genomic_DNA"/>
</dbReference>
<comment type="subcellular location">
    <subcellularLocation>
        <location evidence="1 11">Cell membrane</location>
        <topology evidence="1 11">Multi-pass membrane protein</topology>
    </subcellularLocation>
</comment>
<keyword evidence="8 11" id="KW-0407">Ion channel</keyword>
<feature type="binding site" evidence="11">
    <location>
        <position position="78"/>
    </location>
    <ligand>
        <name>Na(+)</name>
        <dbReference type="ChEBI" id="CHEBI:29101"/>
        <note>structural</note>
    </ligand>
</feature>
<organism evidence="12 13">
    <name type="scientific">Candidatus Magnetominusculus xianensis</name>
    <dbReference type="NCBI Taxonomy" id="1748249"/>
    <lineage>
        <taxon>Bacteria</taxon>
        <taxon>Pseudomonadati</taxon>
        <taxon>Nitrospirota</taxon>
        <taxon>Nitrospiria</taxon>
        <taxon>Nitrospirales</taxon>
        <taxon>Nitrospiraceae</taxon>
        <taxon>Candidatus Magnetominusculus</taxon>
    </lineage>
</organism>
<keyword evidence="6 11" id="KW-0406">Ion transport</keyword>
<proteinExistence type="inferred from homology"/>
<feature type="transmembrane region" description="Helical" evidence="11">
    <location>
        <begin position="67"/>
        <end position="85"/>
    </location>
</feature>
<evidence type="ECO:0000313" key="12">
    <source>
        <dbReference type="EMBL" id="KWT78221.1"/>
    </source>
</evidence>
<accession>A0ABR5SBQ8</accession>
<evidence type="ECO:0000256" key="2">
    <source>
        <dbReference type="ARBA" id="ARBA00022475"/>
    </source>
</evidence>
<keyword evidence="7 11" id="KW-0472">Membrane</keyword>
<feature type="binding site" evidence="11">
    <location>
        <position position="75"/>
    </location>
    <ligand>
        <name>Na(+)</name>
        <dbReference type="ChEBI" id="CHEBI:29101"/>
        <note>structural</note>
    </ligand>
</feature>
<dbReference type="InterPro" id="IPR003691">
    <property type="entry name" value="FluC"/>
</dbReference>
<dbReference type="HAMAP" id="MF_00454">
    <property type="entry name" value="FluC"/>
    <property type="match status" value="1"/>
</dbReference>
<name>A0ABR5SBQ8_9BACT</name>
<reference evidence="12 13" key="1">
    <citation type="submission" date="2015-11" db="EMBL/GenBank/DDBJ databases">
        <authorList>
            <person name="Lin W."/>
        </authorList>
    </citation>
    <scope>NUCLEOTIDE SEQUENCE [LARGE SCALE GENOMIC DNA]</scope>
    <source>
        <strain evidence="12 13">HCH-1</strain>
    </source>
</reference>
<keyword evidence="11" id="KW-0915">Sodium</keyword>
<gene>
    <name evidence="11" type="primary">fluC</name>
    <name evidence="11" type="synonym">crcB</name>
    <name evidence="12" type="ORF">ASN18_2948</name>
</gene>
<evidence type="ECO:0000256" key="9">
    <source>
        <dbReference type="ARBA" id="ARBA00035120"/>
    </source>
</evidence>
<evidence type="ECO:0000313" key="13">
    <source>
        <dbReference type="Proteomes" id="UP000060487"/>
    </source>
</evidence>
<keyword evidence="13" id="KW-1185">Reference proteome</keyword>
<dbReference type="Proteomes" id="UP000060487">
    <property type="component" value="Unassembled WGS sequence"/>
</dbReference>
<comment type="function">
    <text evidence="11">Fluoride-specific ion channel. Important for reducing fluoride concentration in the cell, thus reducing its toxicity.</text>
</comment>
<feature type="transmembrane region" description="Helical" evidence="11">
    <location>
        <begin position="6"/>
        <end position="26"/>
    </location>
</feature>
<keyword evidence="2 11" id="KW-1003">Cell membrane</keyword>
<evidence type="ECO:0000256" key="1">
    <source>
        <dbReference type="ARBA" id="ARBA00004651"/>
    </source>
</evidence>
<keyword evidence="11" id="KW-0813">Transport</keyword>
<sequence length="124" mass="13610">MTAYLVVGIGGFLGAISRYAIHVWILGRWGRVFPLGTFVINVSGSFLIGFVMSILAARNIIDSQWRLFVVVGFLGGYTTFSAFEFEINSMLKQGEPYTAMLYIVLSVIVGFIALRIGDAAGKYI</sequence>
<comment type="activity regulation">
    <text evidence="11">Na(+) is not transported, but it plays an essential structural role and its presence is essential for fluoride channel function.</text>
</comment>
<comment type="catalytic activity">
    <reaction evidence="10">
        <text>fluoride(in) = fluoride(out)</text>
        <dbReference type="Rhea" id="RHEA:76159"/>
        <dbReference type="ChEBI" id="CHEBI:17051"/>
    </reaction>
    <physiologicalReaction direction="left-to-right" evidence="10">
        <dbReference type="Rhea" id="RHEA:76160"/>
    </physiologicalReaction>
</comment>
<dbReference type="PANTHER" id="PTHR28259:SF1">
    <property type="entry name" value="FLUORIDE EXPORT PROTEIN 1-RELATED"/>
    <property type="match status" value="1"/>
</dbReference>
<keyword evidence="11" id="KW-0479">Metal-binding</keyword>
<evidence type="ECO:0000256" key="6">
    <source>
        <dbReference type="ARBA" id="ARBA00023065"/>
    </source>
</evidence>
<keyword evidence="5 11" id="KW-1133">Transmembrane helix</keyword>
<protein>
    <recommendedName>
        <fullName evidence="11">Fluoride-specific ion channel FluC</fullName>
    </recommendedName>
</protein>
<keyword evidence="3" id="KW-0997">Cell inner membrane</keyword>
<feature type="transmembrane region" description="Helical" evidence="11">
    <location>
        <begin position="97"/>
        <end position="116"/>
    </location>
</feature>
<comment type="similarity">
    <text evidence="9 11">Belongs to the fluoride channel Fluc/FEX (TC 1.A.43) family.</text>
</comment>
<evidence type="ECO:0000256" key="7">
    <source>
        <dbReference type="ARBA" id="ARBA00023136"/>
    </source>
</evidence>
<evidence type="ECO:0000256" key="10">
    <source>
        <dbReference type="ARBA" id="ARBA00035585"/>
    </source>
</evidence>
<comment type="caution">
    <text evidence="12">The sequence shown here is derived from an EMBL/GenBank/DDBJ whole genome shotgun (WGS) entry which is preliminary data.</text>
</comment>
<evidence type="ECO:0000256" key="5">
    <source>
        <dbReference type="ARBA" id="ARBA00022989"/>
    </source>
</evidence>
<dbReference type="NCBIfam" id="TIGR00494">
    <property type="entry name" value="crcB"/>
    <property type="match status" value="1"/>
</dbReference>
<feature type="transmembrane region" description="Helical" evidence="11">
    <location>
        <begin position="38"/>
        <end position="61"/>
    </location>
</feature>
<evidence type="ECO:0000256" key="8">
    <source>
        <dbReference type="ARBA" id="ARBA00023303"/>
    </source>
</evidence>
<keyword evidence="4 11" id="KW-0812">Transmembrane</keyword>
<evidence type="ECO:0000256" key="3">
    <source>
        <dbReference type="ARBA" id="ARBA00022519"/>
    </source>
</evidence>
<evidence type="ECO:0000256" key="11">
    <source>
        <dbReference type="HAMAP-Rule" id="MF_00454"/>
    </source>
</evidence>
<dbReference type="RefSeq" id="WP_085053563.1">
    <property type="nucleotide sequence ID" value="NZ_LNQR01000118.1"/>
</dbReference>
<evidence type="ECO:0000256" key="4">
    <source>
        <dbReference type="ARBA" id="ARBA00022692"/>
    </source>
</evidence>
<dbReference type="PANTHER" id="PTHR28259">
    <property type="entry name" value="FLUORIDE EXPORT PROTEIN 1-RELATED"/>
    <property type="match status" value="1"/>
</dbReference>